<evidence type="ECO:0000256" key="1">
    <source>
        <dbReference type="SAM" id="MobiDB-lite"/>
    </source>
</evidence>
<proteinExistence type="predicted"/>
<organism evidence="3">
    <name type="scientific">Neospora caninum (strain Liverpool)</name>
    <dbReference type="NCBI Taxonomy" id="572307"/>
    <lineage>
        <taxon>Eukaryota</taxon>
        <taxon>Sar</taxon>
        <taxon>Alveolata</taxon>
        <taxon>Apicomplexa</taxon>
        <taxon>Conoidasida</taxon>
        <taxon>Coccidia</taxon>
        <taxon>Eucoccidiorida</taxon>
        <taxon>Eimeriorina</taxon>
        <taxon>Sarcocystidae</taxon>
        <taxon>Neospora</taxon>
    </lineage>
</organism>
<evidence type="ECO:0000313" key="3">
    <source>
        <dbReference type="EMBL" id="CEL68177.1"/>
    </source>
</evidence>
<keyword evidence="2" id="KW-1133">Transmembrane helix</keyword>
<keyword evidence="2" id="KW-0472">Membrane</keyword>
<accession>A0A0F7UJ80</accession>
<gene>
    <name evidence="3" type="ORF">BN1204_039500</name>
</gene>
<keyword evidence="2" id="KW-0812">Transmembrane</keyword>
<dbReference type="EMBL" id="LN714484">
    <property type="protein sequence ID" value="CEL68177.1"/>
    <property type="molecule type" value="Genomic_DNA"/>
</dbReference>
<feature type="transmembrane region" description="Helical" evidence="2">
    <location>
        <begin position="97"/>
        <end position="116"/>
    </location>
</feature>
<sequence>MAALPQPPRCRGSAWPQTGPASSNRLRQASFNEIDTTASCGRNCHRRPYTSESPAATHRRTCTRVYRDCLGLDASSFLRPVQGACRSNMLPRRLGKFLDTYCFPLFVCLVLLLASLPTCLCMPIPPTGFHTRFASPLSFGDLFTSPEPGFDILLSTRWNGQFSALVQAELVGFKYGLTAPRPLRNSRAMFAGIVVERFPKQACQTLVEDLAEASMLQRPATESFGAIRGTKTVMALRRLFEKVVHTRKAVPLLEQPRINDLRVLLAKELRYLVKHGNLAWSDRLTSYYKAEELARRKLAGKFMENMQTVKEDYELRVLVRAAETSDVGIQKIFLVDVLSEFPTVLLEEDFFSSKLQDFFSSILQYPRSRVTMDREAMDALFQTHMQTKSASSESLTNDLFKHVNDPDQYFHSWAKSLFVDVLALVWNYYYEHSQGMLQILYDKKEAFDFLLEEITRLPEMTAATEVGPEGNRQSRVELAGGLLARKAFSLDAFGFGTILHLASWQATNNYGHLAVVQGTCRFAYIAVARSEVKKAASVDNSAVISTRFDATFQPPPSGIFTGTFYRTKKPFSSALYRRLKTWNKLGRPREDIRIRHLTTAMATKLRQNVLEAPEQNLQATWDFASLFGPSQANFIDSFRAAAEACFDSMFVNATSSLRPLFNIELAHLVARRSTRADETPLHPKKQALREVLRARLVVERFEATKQFSERLRTTAEDPNENVVSFRIQPKLIETILERPFFYDYDVLNSIELISSIPELSDVRLALQISIRGLLALHRLLNRSPLTLLNYKVAKWLHLYTPVGAQDSMRHSFISRLNTVMKLAWQFHSRSFDNHIDLLPATELGTIREKLIQAGLAAPAEAPRRRALYGPGVLPEAFDSSGFTTALALVAAAELKSTPIEYLDETGRLFSVTCRKCRNERESFIATSKGLVRVPSPGLPVAVLALPSTPPDHQFSGLKIWEAPRASIIAPRAPRPHHVRRILSRLQSFFGAERRVSHLTAAVTEAVIARAELPNEHNICTTLSRSFPSCLVQPILNCDAGDQICRNKIDAVSADFEDMFDRLWLEISSARFSAERLRAEAHWRLLSPALVNLVRANSPDLSPEEYRLLTTTDPQYAQSAEGRTATRMLWIRLILKQPQQLSPADFARLQIPFEEFGRGAPVPTKAIQQIANYYKEEIAAAAASDSQLGEEAESALEAATNKARKEFASLGIYEATDKRLLRKVLLDLYHLRHESLFDFLLGSLPTAEDFPPIFRSSLTACLLAEWRSELEFDRMMGELEQLSGLPALTPHTVKDCFTKATAALETESPREGEQAPALIPAQVPALANNSYFLFLTFYRFKSVLEALEMFRALRRPREREVLETVNLQQLTENVRLLTKGQFRGLLRRTPGFCEFAYALVAARTRKDLYILEAPSRRALAGRILRIGAASTGLLSTRAQRSVSVLCVPFCHVVGQNSLSSFDLVGTVAAEAKRQISERAVSLRQLVSGVVPKLAFLAQLPRSILNSAGKLLPAQNQVFVPGESSICSETESPVSWVFVVKETCAMTKVSKAYFLEALTLTLGIGQLNPLAWLRFWLAGNDVLLGLAKEVLQAKRAELNSADANNWEAFVKDPEWRRMVPAIYAEVVLRLNNSLSSFREVVKLLRWIRPATRAVKRSIASILRFFEPVREEKKQKEGAAAVKVERLPDVFFMKNWRSFSICMDNGEDGLEFSTAYRLVAAIGTSLRAAQRFPTESSLMYGSVRGERSVMAAFNRMAVDYFIGRGGVHDSAKKLIEHMLLAILHECERSASSADMAGFCESARACRGTNSKKSRMRLTEVECVMKSVQDVLASDHDPGRLHAVLNMFTGLFEELGHRVAIWSQPLNKLFTFETTVQSVADSFAIQLIVGPGGPATVEGSPPGCALYVVSPAFSLKTQLEMASHHREGAGAPTESYSAEAIEVLDLFLQEQAAAVEATHYVSSAPFDSLAAIVDRIVAHPELDSLNVLVPAQLTKVLGLNPENEELIMQQSEFIDDSLRPHVGAAVVDLEILRNLTMRQALHACTVTQRGCPNVLEELERRVSAALNICQEKAEHDLLSGVRRGQRKKLLTTIEDIRRTLSTAECDAGGCRVVSKADVAFRALSKFYAPAEFRAMYTQIFDVPIPAAATDLGENPTKSVDSVRSMLTLPQWATILTELNAGVASRVASASQGRNFDILEQIRLFKRTCFDVAQRRLRDSLAVIQMTVKRNAPSWASEIELEFEQRERHKKQIMNSVLNDCCSREKFAQQGATVAAHQLIKGLRSRGLATDWAEVFENLTDNRLSHITWMQQAVNIDVRKMGDNERGMMQSCHEEKFWKLGATACTALFLKRMRSRGFRMTRYTPVTKGELEDLKQTYEEWMDKARNVLLVEKKAGHSIMKIDRYANAEAKIWVRIAEALYARPNSTWPSVRQTIVNSGDRVYLTVLGRKKAHRLFGAVQGKCPPGTAGRTLQIWTRSLHRAVSYVKEKHFNQFGAFLVTDALVRRLREQNIFDAGNSAITIGNIKRIRTFAEWKRKVLLLKVSTEMIRTPIPVALVQSMGQHRHLVRLLKWFSKSKSMTNIIRTSVLSIARLALGPALSRIVNPWKATKAADAPDGAAGGVSAALVTGLVMSSIFLDNYFGVKLPVILLLLPPIISFVKSYSMKNLLEQIIDSIELPELATNILEPFFPRLEQFLVKCIRDYLTVDFLDGVIRQYLSSRFNLDALKLSSKIKDVAEFLVKFIRRRGPVVLTTLKRYFVSPTLQDYVRILKDFVVTVVTTGADAIANRLLYRPRKLHPALFQYIVRGPSLTDAVGLKDFYEVVLAVFRDRTLAAINPTIAIPPEVTAALTPLEKIIAFGMFPPAHAMNPLGCPSLTEKAWQTQTKKYKLDFYPTPRVAVTGFVGELRLTVLHGQREVPHLFLIKEVKGMTLSKLKKMRGVLKQQVLVFEFKRHRQVRDVGEIVVRHPVSKMQCTLSVRFGSLFAEAVQTGALVEELNKTIPGIIQHLQSISSEGLEDILTHLATHLPGIESPEALVEETRKMIERKLFTRLLQYEYLSEPNWFALDFGLTVTLPREDDAAAAAGPTSVELTVLVGEHEVAKSYLVSVFDHQTHITQLDQTVKKRCGVKPTLLQRIQGHLGLRRRTESTVRCIKIVEFSTDQSGRTWLSLSWKSDNGYVSQRFMVTPTNNPDMTKIVEQPAERPLSDENLEDLRTRIAAASAHGGNSYDLIHWAAFTVLFKNSLINASYRRQRREFRRVMSATSDSGKKVFRERDYLDSEIFGKPQASLNPAWMISLDALLRQPKYQPLVEMLGDKLHVYKEALALALSNISTAKSETLTSGAELVTAERLSQLCPQGLQETAESRDICEQNNGMWGSLWITDRGSPLLRFIGKKKMKTPALFKYWLAGGAETAAKYAVGDLDEVEQFQHSRHDDITVKIVALTVVSQQLLLQLYDNYLEAEATGRVKDTDEKYQVLKYAHISLLRLLRTYASVSGEQNASVPEVLRNAAQAVLNTVEPAAVLTAEEKYTWTSMLEAHSEQVYRDMEISFGLRELSFTLKTPAAGVADGGRPRYMVYLMTMLHQNPYVDGTGYQSSLQDPAIRQGCSASPVNCPSPEVLWNHVYTSLLVMVQLAPYPDMLEHLLSARNLDFSGRDDPLEPLNFDEAMSLFQYGVSIIAKWKVTPEVEDYFSGKVDLQWIRRMLSLFDDDETLRVLIVYTPPLHLRTTVLQNPRVVLQKATWNALVALWGFRGAFGRFVLEVRNGWKKQVEYGVPYGLATSDMDSLRMPLPVREFLETELRELMADEANPGMPVLVLESPGMKVIDNALLDLVPVFRRAGQLPVSHPLFLQLMRNVRSYLHTMRAAHGAKFAKEKLLDATVRTRFLSIIREAALKAAFMEQLQIDLPQKILWSRNQFFHINNMAKISEDFSVNGVMPSDYKERLEELFPIVCDTISASSTDAALSILGVDIAPIVEFREKVIHTRQLLRDVGAEVPVHLQHHPIEKFILVARCEPIRNLPRKHGKVEKACTDLENTREKVLSNVSFTAAFRRQVAEVEASLAERVNCGVDTEDGQILQKFFVQLMEDATKNAGIIEYWDRFMALRETSFDTPAFEPLTEAIIASVLHKLALHARSGTLDADLENSVYPTVCKFMSYVRRARGGKPIADFCRTFPAGRPLLSRFFQQSKENQIMRLELNSFAFTRGPNAMWMDDFSELAHTSETLYPPRNSAVISFFRMVRAASSTPQSAEADALSVRRPSAFVRSLSEVADLVLDKLRKKRNTMNKWSRRLVTSILRVVDAAILLAIQAVQRFAATSRRQIAMAREEIKVQRGLERRVSISSRQDGVRGRQEGSVAAPPAAPLPEDERRPSAVAMVQVGVTSVTSMLYKRIALELLKVHRYIPGWVASALGTSTKDLAFLLRTKATVPGSVKDIAMSTCVNIFDNIVLPTLTKPNVLAPETMIRNVLAQLTSAIHYTVMPNLGAVEEKFRRARSQDGMLPLSAFLHGIVLSAVTQLESLMQNNKWQTEMVRLVQEHIRTLNSAVIGLVKRFRLADALCGITDPLLDAVADVVERNARTLAHLLTDLMQADTFGLLINFVQAQLFKELRLAADSGEVHGLLQILSSTGFLNLLADGAKGLYYVYNKEQL</sequence>
<reference evidence="3" key="1">
    <citation type="journal article" date="2015" name="PLoS ONE">
        <title>Comprehensive Evaluation of Toxoplasma gondii VEG and Neospora caninum LIV Genomes with Tachyzoite Stage Transcriptome and Proteome Defines Novel Transcript Features.</title>
        <authorList>
            <person name="Ramaprasad A."/>
            <person name="Mourier T."/>
            <person name="Naeem R."/>
            <person name="Malas T.B."/>
            <person name="Moussa E."/>
            <person name="Panigrahi A."/>
            <person name="Vermont S.J."/>
            <person name="Otto T.D."/>
            <person name="Wastling J."/>
            <person name="Pain A."/>
        </authorList>
    </citation>
    <scope>NUCLEOTIDE SEQUENCE</scope>
    <source>
        <strain evidence="3">Liverpool</strain>
    </source>
</reference>
<feature type="region of interest" description="Disordered" evidence="1">
    <location>
        <begin position="4334"/>
        <end position="4361"/>
    </location>
</feature>
<evidence type="ECO:0000256" key="2">
    <source>
        <dbReference type="SAM" id="Phobius"/>
    </source>
</evidence>
<protein>
    <submittedName>
        <fullName evidence="3">Uncharacterized protein</fullName>
    </submittedName>
</protein>
<feature type="region of interest" description="Disordered" evidence="1">
    <location>
        <begin position="1"/>
        <end position="23"/>
    </location>
</feature>
<name>A0A0F7UJ80_NEOCL</name>